<dbReference type="Proteomes" id="UP000093044">
    <property type="component" value="Chromosome"/>
</dbReference>
<gene>
    <name evidence="1" type="ORF">BED41_08470</name>
</gene>
<protein>
    <submittedName>
        <fullName evidence="1">Uncharacterized protein</fullName>
    </submittedName>
</protein>
<proteinExistence type="predicted"/>
<evidence type="ECO:0000313" key="1">
    <source>
        <dbReference type="EMBL" id="ANZ45103.1"/>
    </source>
</evidence>
<dbReference type="EMBL" id="CP016757">
    <property type="protein sequence ID" value="ANZ45103.1"/>
    <property type="molecule type" value="Genomic_DNA"/>
</dbReference>
<sequence length="103" mass="11680">MLFDLIYRYGSFDAYRIFIYCLFTFEYQKGLPAKAESPELSMVDGRRIELLTSSVSRKRIVFRLRFGSKSFSAATAPGEGSCTGRILAHSDGRRLLFVALPIQ</sequence>
<dbReference type="AlphaFoldDB" id="A0A1B2I576"/>
<dbReference type="STRING" id="1197717.BED41_08470"/>
<organism evidence="1 2">
    <name type="scientific">Cloacibacillus porcorum</name>
    <dbReference type="NCBI Taxonomy" id="1197717"/>
    <lineage>
        <taxon>Bacteria</taxon>
        <taxon>Thermotogati</taxon>
        <taxon>Synergistota</taxon>
        <taxon>Synergistia</taxon>
        <taxon>Synergistales</taxon>
        <taxon>Synergistaceae</taxon>
        <taxon>Cloacibacillus</taxon>
    </lineage>
</organism>
<reference evidence="1" key="1">
    <citation type="submission" date="2016-08" db="EMBL/GenBank/DDBJ databases">
        <title>Complete genome of Cloacibacillus porcorum.</title>
        <authorList>
            <person name="Looft T."/>
            <person name="Bayles D.O."/>
            <person name="Alt D.P."/>
        </authorList>
    </citation>
    <scope>NUCLEOTIDE SEQUENCE [LARGE SCALE GENOMIC DNA]</scope>
    <source>
        <strain evidence="1">CL-84</strain>
    </source>
</reference>
<name>A0A1B2I576_9BACT</name>
<keyword evidence="2" id="KW-1185">Reference proteome</keyword>
<accession>A0A1B2I576</accession>
<evidence type="ECO:0000313" key="2">
    <source>
        <dbReference type="Proteomes" id="UP000093044"/>
    </source>
</evidence>
<dbReference type="KEGG" id="cpor:BED41_08470"/>